<dbReference type="GO" id="GO:0043139">
    <property type="term" value="F:5'-3' DNA helicase activity"/>
    <property type="evidence" value="ECO:0007669"/>
    <property type="project" value="UniProtKB-EC"/>
</dbReference>
<dbReference type="RefSeq" id="WP_045110471.1">
    <property type="nucleotide sequence ID" value="NZ_CAWRBC010000118.1"/>
</dbReference>
<reference evidence="9 10" key="1">
    <citation type="submission" date="2016-11" db="EMBL/GenBank/DDBJ databases">
        <authorList>
            <person name="Jaros S."/>
            <person name="Januszkiewicz K."/>
            <person name="Wedrychowicz H."/>
        </authorList>
    </citation>
    <scope>NUCLEOTIDE SEQUENCE [LARGE SCALE GENOMIC DNA]</scope>
    <source>
        <strain evidence="9">NVI 5450</strain>
    </source>
</reference>
<dbReference type="OrthoDB" id="9805194at2"/>
<organism evidence="9 10">
    <name type="scientific">Moritella viscosa</name>
    <dbReference type="NCBI Taxonomy" id="80854"/>
    <lineage>
        <taxon>Bacteria</taxon>
        <taxon>Pseudomonadati</taxon>
        <taxon>Pseudomonadota</taxon>
        <taxon>Gammaproteobacteria</taxon>
        <taxon>Alteromonadales</taxon>
        <taxon>Moritellaceae</taxon>
        <taxon>Moritella</taxon>
    </lineage>
</organism>
<evidence type="ECO:0000256" key="3">
    <source>
        <dbReference type="ARBA" id="ARBA00022801"/>
    </source>
</evidence>
<dbReference type="EC" id="5.6.2.3" evidence="6"/>
<dbReference type="SMART" id="SM00491">
    <property type="entry name" value="HELICc2"/>
    <property type="match status" value="1"/>
</dbReference>
<dbReference type="GO" id="GO:0003676">
    <property type="term" value="F:nucleic acid binding"/>
    <property type="evidence" value="ECO:0007669"/>
    <property type="project" value="InterPro"/>
</dbReference>
<comment type="similarity">
    <text evidence="5">Belongs to the helicase family. DinG subfamily.</text>
</comment>
<evidence type="ECO:0000313" key="9">
    <source>
        <dbReference type="EMBL" id="SGZ12738.1"/>
    </source>
</evidence>
<evidence type="ECO:0000256" key="6">
    <source>
        <dbReference type="ARBA" id="ARBA00044969"/>
    </source>
</evidence>
<comment type="catalytic activity">
    <reaction evidence="7">
        <text>ATP + H2O = ADP + phosphate + H(+)</text>
        <dbReference type="Rhea" id="RHEA:13065"/>
        <dbReference type="ChEBI" id="CHEBI:15377"/>
        <dbReference type="ChEBI" id="CHEBI:15378"/>
        <dbReference type="ChEBI" id="CHEBI:30616"/>
        <dbReference type="ChEBI" id="CHEBI:43474"/>
        <dbReference type="ChEBI" id="CHEBI:456216"/>
        <dbReference type="EC" id="5.6.2.3"/>
    </reaction>
</comment>
<dbReference type="PANTHER" id="PTHR11472">
    <property type="entry name" value="DNA REPAIR DEAD HELICASE RAD3/XP-D SUBFAMILY MEMBER"/>
    <property type="match status" value="1"/>
</dbReference>
<keyword evidence="9" id="KW-0347">Helicase</keyword>
<dbReference type="Gene3D" id="3.40.50.300">
    <property type="entry name" value="P-loop containing nucleotide triphosphate hydrolases"/>
    <property type="match status" value="2"/>
</dbReference>
<dbReference type="GO" id="GO:0006281">
    <property type="term" value="P:DNA repair"/>
    <property type="evidence" value="ECO:0007669"/>
    <property type="project" value="TreeGrafter"/>
</dbReference>
<sequence>MIEQYFLSGGALAKVIDGYTARQPQIDMAKAINLVITNKGNLIVEAETGTGKTFAYLIPALINDKTTIISTGSKNLQEQLFNRDLPFIIDALNSKAKTALLKGRNNYLCTERLTRLGRETQYQNQTILSDYVKVKGWSNITISGDMSSVPGLKDDAEILPLVTSTNDNCLGRDCPDYEDCFLVKARRKALEADVVVVNHHLYFADLNVKDSGFGRLLPDADVIVFDEAHQVPDIASEYFGKSITSKQIQALCKDVQYLGRTDLKDSIQVTKAANGLANATQDLRLSFSMEAGRGNWRHLFTQQAVMKTIIRFQDQLDFIYEVIKLNLGRTELVDQCFDRVVEIKATFQQIMAVNNTGESYWYECTKRNFTLNITPLNIAERFSAEQEKSKSAWIFTSATLAVDNCFSHYRQQMGLADAEELILASPFDYQSQAMLCVPRNIPEPNDPNIARILVEKLAPIIIANKGRCFFLCTSHYMIRQVASLLQQQLSMPIFVQGQDNKQVLLDQFIEHGNALLIGTYSFWEGIDVRGQTLSCVIIDKLPFASPDDPLLQARIEDCQRKGEDPFSALQIPKAVINLKQGVGRLIRDVKDTGCVIICDTRIVSRGYGATFINSLPDMPRTRDINSVLSFIKKTNN</sequence>
<name>A0A090K8R2_9GAMM</name>
<accession>A0A090K8R2</accession>
<dbReference type="InterPro" id="IPR014013">
    <property type="entry name" value="Helic_SF1/SF2_ATP-bd_DinG/Rad3"/>
</dbReference>
<dbReference type="InterPro" id="IPR027417">
    <property type="entry name" value="P-loop_NTPase"/>
</dbReference>
<dbReference type="GO" id="GO:0016818">
    <property type="term" value="F:hydrolase activity, acting on acid anhydrides, in phosphorus-containing anhydrides"/>
    <property type="evidence" value="ECO:0007669"/>
    <property type="project" value="InterPro"/>
</dbReference>
<dbReference type="PROSITE" id="PS51193">
    <property type="entry name" value="HELICASE_ATP_BIND_2"/>
    <property type="match status" value="1"/>
</dbReference>
<evidence type="ECO:0000256" key="5">
    <source>
        <dbReference type="ARBA" id="ARBA00038058"/>
    </source>
</evidence>
<keyword evidence="3" id="KW-0378">Hydrolase</keyword>
<dbReference type="EMBL" id="FPLD01000102">
    <property type="protein sequence ID" value="SGZ12738.1"/>
    <property type="molecule type" value="Genomic_DNA"/>
</dbReference>
<keyword evidence="2" id="KW-0547">Nucleotide-binding</keyword>
<dbReference type="Proteomes" id="UP000183794">
    <property type="component" value="Unassembled WGS sequence"/>
</dbReference>
<feature type="domain" description="Helicase ATP-binding" evidence="8">
    <location>
        <begin position="11"/>
        <end position="273"/>
    </location>
</feature>
<dbReference type="HOGENOM" id="CLU_012117_2_2_6"/>
<dbReference type="SMART" id="SM00487">
    <property type="entry name" value="DEXDc"/>
    <property type="match status" value="1"/>
</dbReference>
<dbReference type="KEGG" id="mvs:MVIS_2275"/>
<evidence type="ECO:0000256" key="1">
    <source>
        <dbReference type="ARBA" id="ARBA00001966"/>
    </source>
</evidence>
<dbReference type="InterPro" id="IPR014001">
    <property type="entry name" value="Helicase_ATP-bd"/>
</dbReference>
<dbReference type="Pfam" id="PF00270">
    <property type="entry name" value="DEAD"/>
    <property type="match status" value="1"/>
</dbReference>
<dbReference type="Pfam" id="PF13307">
    <property type="entry name" value="Helicase_C_2"/>
    <property type="match status" value="1"/>
</dbReference>
<evidence type="ECO:0000313" key="10">
    <source>
        <dbReference type="Proteomes" id="UP000183794"/>
    </source>
</evidence>
<evidence type="ECO:0000259" key="8">
    <source>
        <dbReference type="PROSITE" id="PS51193"/>
    </source>
</evidence>
<dbReference type="GO" id="GO:0005524">
    <property type="term" value="F:ATP binding"/>
    <property type="evidence" value="ECO:0007669"/>
    <property type="project" value="UniProtKB-KW"/>
</dbReference>
<protein>
    <recommendedName>
        <fullName evidence="6">DNA 5'-3' helicase</fullName>
        <ecNumber evidence="6">5.6.2.3</ecNumber>
    </recommendedName>
</protein>
<dbReference type="InterPro" id="IPR045028">
    <property type="entry name" value="DinG/Rad3-like"/>
</dbReference>
<keyword evidence="4" id="KW-0067">ATP-binding</keyword>
<gene>
    <name evidence="9" type="ORF">NVI5450_3877</name>
</gene>
<evidence type="ECO:0000256" key="2">
    <source>
        <dbReference type="ARBA" id="ARBA00022741"/>
    </source>
</evidence>
<proteinExistence type="inferred from homology"/>
<dbReference type="SUPFAM" id="SSF52540">
    <property type="entry name" value="P-loop containing nucleoside triphosphate hydrolases"/>
    <property type="match status" value="1"/>
</dbReference>
<evidence type="ECO:0000256" key="4">
    <source>
        <dbReference type="ARBA" id="ARBA00022840"/>
    </source>
</evidence>
<dbReference type="InterPro" id="IPR006555">
    <property type="entry name" value="ATP-dep_Helicase_C"/>
</dbReference>
<dbReference type="STRING" id="80854.MVIS_2275"/>
<evidence type="ECO:0000256" key="7">
    <source>
        <dbReference type="ARBA" id="ARBA00048954"/>
    </source>
</evidence>
<dbReference type="AlphaFoldDB" id="A0A090K8R2"/>
<dbReference type="PANTHER" id="PTHR11472:SF34">
    <property type="entry name" value="REGULATOR OF TELOMERE ELONGATION HELICASE 1"/>
    <property type="match status" value="1"/>
</dbReference>
<dbReference type="InterPro" id="IPR011545">
    <property type="entry name" value="DEAD/DEAH_box_helicase_dom"/>
</dbReference>
<comment type="cofactor">
    <cofactor evidence="1">
        <name>[4Fe-4S] cluster</name>
        <dbReference type="ChEBI" id="CHEBI:49883"/>
    </cofactor>
</comment>
<dbReference type="PATRIC" id="fig|80854.5.peg.2426"/>
<dbReference type="FunFam" id="3.40.50.300:FF:000466">
    <property type="entry name" value="ATP-dependent DNA helicase"/>
    <property type="match status" value="1"/>
</dbReference>